<dbReference type="STRING" id="688270.Celal_3175"/>
<sequence>MNTKKEIGIKSLQFFNRVKLASINQRYEDSVVKATETF</sequence>
<reference evidence="1 2" key="1">
    <citation type="journal article" date="2010" name="Stand. Genomic Sci.">
        <title>Complete genome sequence of Cellulophaga algicola type strain (IC166).</title>
        <authorList>
            <person name="Abt B."/>
            <person name="Lu M."/>
            <person name="Misra M."/>
            <person name="Han C."/>
            <person name="Nolan M."/>
            <person name="Lucas S."/>
            <person name="Hammon N."/>
            <person name="Deshpande S."/>
            <person name="Cheng J.F."/>
            <person name="Tapia R."/>
            <person name="Goodwin L."/>
            <person name="Pitluck S."/>
            <person name="Liolios K."/>
            <person name="Pagani I."/>
            <person name="Ivanova N."/>
            <person name="Mavromatis K."/>
            <person name="Ovchinikova G."/>
            <person name="Pati A."/>
            <person name="Chen A."/>
            <person name="Palaniappan K."/>
            <person name="Land M."/>
            <person name="Hauser L."/>
            <person name="Chang Y.J."/>
            <person name="Jeffries C.D."/>
            <person name="Detter J.C."/>
            <person name="Brambilla E."/>
            <person name="Rohde M."/>
            <person name="Tindall B.J."/>
            <person name="Goker M."/>
            <person name="Woyke T."/>
            <person name="Bristow J."/>
            <person name="Eisen J.A."/>
            <person name="Markowitz V."/>
            <person name="Hugenholtz P."/>
            <person name="Kyrpides N.C."/>
            <person name="Klenk H.P."/>
            <person name="Lapidus A."/>
        </authorList>
    </citation>
    <scope>NUCLEOTIDE SEQUENCE [LARGE SCALE GENOMIC DNA]</scope>
    <source>
        <strain evidence="2">DSM 14237 / IC166 / ACAM 630</strain>
    </source>
</reference>
<protein>
    <submittedName>
        <fullName evidence="1">Uncharacterized protein</fullName>
    </submittedName>
</protein>
<keyword evidence="2" id="KW-1185">Reference proteome</keyword>
<gene>
    <name evidence="1" type="ordered locus">Celal_3175</name>
</gene>
<accession>E6X4V7</accession>
<dbReference type="AlphaFoldDB" id="E6X4V7"/>
<dbReference type="KEGG" id="cao:Celal_3175"/>
<dbReference type="HOGENOM" id="CLU_3326182_0_0_10"/>
<proteinExistence type="predicted"/>
<evidence type="ECO:0000313" key="2">
    <source>
        <dbReference type="Proteomes" id="UP000008634"/>
    </source>
</evidence>
<organism evidence="1 2">
    <name type="scientific">Cellulophaga algicola (strain DSM 14237 / IC166 / ACAM 630)</name>
    <dbReference type="NCBI Taxonomy" id="688270"/>
    <lineage>
        <taxon>Bacteria</taxon>
        <taxon>Pseudomonadati</taxon>
        <taxon>Bacteroidota</taxon>
        <taxon>Flavobacteriia</taxon>
        <taxon>Flavobacteriales</taxon>
        <taxon>Flavobacteriaceae</taxon>
        <taxon>Cellulophaga</taxon>
    </lineage>
</organism>
<dbReference type="Proteomes" id="UP000008634">
    <property type="component" value="Chromosome"/>
</dbReference>
<dbReference type="EMBL" id="CP002453">
    <property type="protein sequence ID" value="ADV50449.1"/>
    <property type="molecule type" value="Genomic_DNA"/>
</dbReference>
<evidence type="ECO:0000313" key="1">
    <source>
        <dbReference type="EMBL" id="ADV50449.1"/>
    </source>
</evidence>
<name>E6X4V7_CELAD</name>